<dbReference type="InterPro" id="IPR011993">
    <property type="entry name" value="PH-like_dom_sf"/>
</dbReference>
<organism evidence="2 3">
    <name type="scientific">Callosobruchus maculatus</name>
    <name type="common">Southern cowpea weevil</name>
    <name type="synonym">Pulse bruchid</name>
    <dbReference type="NCBI Taxonomy" id="64391"/>
    <lineage>
        <taxon>Eukaryota</taxon>
        <taxon>Metazoa</taxon>
        <taxon>Ecdysozoa</taxon>
        <taxon>Arthropoda</taxon>
        <taxon>Hexapoda</taxon>
        <taxon>Insecta</taxon>
        <taxon>Pterygota</taxon>
        <taxon>Neoptera</taxon>
        <taxon>Endopterygota</taxon>
        <taxon>Coleoptera</taxon>
        <taxon>Polyphaga</taxon>
        <taxon>Cucujiformia</taxon>
        <taxon>Chrysomeloidea</taxon>
        <taxon>Chrysomelidae</taxon>
        <taxon>Bruchinae</taxon>
        <taxon>Bruchini</taxon>
        <taxon>Callosobruchus</taxon>
    </lineage>
</organism>
<name>A0A653BIL6_CALMS</name>
<dbReference type="PANTHER" id="PTHR11202:SF3">
    <property type="entry name" value="SPROUTY-RELATED PROTEIN WITH EVH-1 DOMAIN, ISOFORM C"/>
    <property type="match status" value="1"/>
</dbReference>
<sequence>MTESNEDGNYLVRVRAQVMSRDDSSGGWVPLGGGGLSNVSVRKRPRPVPPPTTQAPNADTNGAATAAAAAAANAKPKHDYLIYGKRISDDSV</sequence>
<accession>A0A653BIL6</accession>
<dbReference type="Proteomes" id="UP000410492">
    <property type="component" value="Unassembled WGS sequence"/>
</dbReference>
<dbReference type="GO" id="GO:0019901">
    <property type="term" value="F:protein kinase binding"/>
    <property type="evidence" value="ECO:0007669"/>
    <property type="project" value="TreeGrafter"/>
</dbReference>
<dbReference type="PANTHER" id="PTHR11202">
    <property type="entry name" value="SPROUTY-RELATED, EVH1 DOMAIN-CONTAINING PROTEIN FAMILY MEMBER"/>
    <property type="match status" value="1"/>
</dbReference>
<evidence type="ECO:0000313" key="3">
    <source>
        <dbReference type="Proteomes" id="UP000410492"/>
    </source>
</evidence>
<protein>
    <submittedName>
        <fullName evidence="2">Uncharacterized protein</fullName>
    </submittedName>
</protein>
<dbReference type="Gene3D" id="2.30.29.30">
    <property type="entry name" value="Pleckstrin-homology domain (PH domain)/Phosphotyrosine-binding domain (PTB)"/>
    <property type="match status" value="1"/>
</dbReference>
<evidence type="ECO:0000256" key="1">
    <source>
        <dbReference type="SAM" id="MobiDB-lite"/>
    </source>
</evidence>
<gene>
    <name evidence="2" type="ORF">CALMAC_LOCUS1198</name>
</gene>
<proteinExistence type="predicted"/>
<dbReference type="AlphaFoldDB" id="A0A653BIL6"/>
<keyword evidence="3" id="KW-1185">Reference proteome</keyword>
<dbReference type="GO" id="GO:0043409">
    <property type="term" value="P:negative regulation of MAPK cascade"/>
    <property type="evidence" value="ECO:0007669"/>
    <property type="project" value="TreeGrafter"/>
</dbReference>
<feature type="non-terminal residue" evidence="2">
    <location>
        <position position="92"/>
    </location>
</feature>
<evidence type="ECO:0000313" key="2">
    <source>
        <dbReference type="EMBL" id="VEN35239.1"/>
    </source>
</evidence>
<dbReference type="SUPFAM" id="SSF50729">
    <property type="entry name" value="PH domain-like"/>
    <property type="match status" value="1"/>
</dbReference>
<dbReference type="EMBL" id="CAACVG010001358">
    <property type="protein sequence ID" value="VEN35239.1"/>
    <property type="molecule type" value="Genomic_DNA"/>
</dbReference>
<reference evidence="2 3" key="1">
    <citation type="submission" date="2019-01" db="EMBL/GenBank/DDBJ databases">
        <authorList>
            <person name="Sayadi A."/>
        </authorList>
    </citation>
    <scope>NUCLEOTIDE SEQUENCE [LARGE SCALE GENOMIC DNA]</scope>
</reference>
<feature type="region of interest" description="Disordered" evidence="1">
    <location>
        <begin position="21"/>
        <end position="62"/>
    </location>
</feature>